<proteinExistence type="predicted"/>
<name>A0A2C9WH16_MANES</name>
<organism evidence="1">
    <name type="scientific">Manihot esculenta</name>
    <name type="common">Cassava</name>
    <name type="synonym">Jatropha manihot</name>
    <dbReference type="NCBI Taxonomy" id="3983"/>
    <lineage>
        <taxon>Eukaryota</taxon>
        <taxon>Viridiplantae</taxon>
        <taxon>Streptophyta</taxon>
        <taxon>Embryophyta</taxon>
        <taxon>Tracheophyta</taxon>
        <taxon>Spermatophyta</taxon>
        <taxon>Magnoliopsida</taxon>
        <taxon>eudicotyledons</taxon>
        <taxon>Gunneridae</taxon>
        <taxon>Pentapetalae</taxon>
        <taxon>rosids</taxon>
        <taxon>fabids</taxon>
        <taxon>Malpighiales</taxon>
        <taxon>Euphorbiaceae</taxon>
        <taxon>Crotonoideae</taxon>
        <taxon>Manihoteae</taxon>
        <taxon>Manihot</taxon>
    </lineage>
</organism>
<dbReference type="AlphaFoldDB" id="A0A2C9WH16"/>
<evidence type="ECO:0008006" key="2">
    <source>
        <dbReference type="Google" id="ProtNLM"/>
    </source>
</evidence>
<accession>A0A2C9WH16</accession>
<gene>
    <name evidence="1" type="ORF">MANES_01G021600</name>
</gene>
<reference evidence="1" key="1">
    <citation type="submission" date="2016-02" db="EMBL/GenBank/DDBJ databases">
        <title>WGS assembly of Manihot esculenta.</title>
        <authorList>
            <person name="Bredeson J.V."/>
            <person name="Prochnik S.E."/>
            <person name="Lyons J.B."/>
            <person name="Schmutz J."/>
            <person name="Grimwood J."/>
            <person name="Vrebalov J."/>
            <person name="Bart R.S."/>
            <person name="Amuge T."/>
            <person name="Ferguson M.E."/>
            <person name="Green R."/>
            <person name="Putnam N."/>
            <person name="Stites J."/>
            <person name="Rounsley S."/>
            <person name="Rokhsar D.S."/>
        </authorList>
    </citation>
    <scope>NUCLEOTIDE SEQUENCE [LARGE SCALE GENOMIC DNA]</scope>
    <source>
        <tissue evidence="1">Leaf</tissue>
    </source>
</reference>
<evidence type="ECO:0000313" key="1">
    <source>
        <dbReference type="EMBL" id="OAY59300.1"/>
    </source>
</evidence>
<dbReference type="EMBL" id="CM004387">
    <property type="protein sequence ID" value="OAY59300.1"/>
    <property type="molecule type" value="Genomic_DNA"/>
</dbReference>
<dbReference type="PANTHER" id="PTHR47848">
    <property type="entry name" value="ADENINE NUCLEOTIDE ALPHA HYDROLASES-LIKE SUPERFAMILY PROTEIN"/>
    <property type="match status" value="1"/>
</dbReference>
<protein>
    <recommendedName>
        <fullName evidence="2">UspA domain-containing protein</fullName>
    </recommendedName>
</protein>
<sequence>MCFLLLLIRKPGRRRPGFFVSKASNWLSLSKIYTNIEIIVREGDQEGGTIAALVREMGAFALVVGLHDQSFLYKLAMAHNNVGNILNCKVVAIKQPGAIQEIRTRATPVVVGSSTNMDFSLIEIASLEVPDIPAPKVAYKICPDPYAVIWRWRKSRRKSGS</sequence>
<dbReference type="PANTHER" id="PTHR47848:SF1">
    <property type="entry name" value="ADENINE NUCLEOTIDE ALPHA HYDROLASES-LIKE SUPERFAMILY PROTEIN"/>
    <property type="match status" value="1"/>
</dbReference>